<dbReference type="Proteomes" id="UP000472261">
    <property type="component" value="Unplaced"/>
</dbReference>
<protein>
    <submittedName>
        <fullName evidence="2">Uncharacterized protein</fullName>
    </submittedName>
</protein>
<feature type="chain" id="PRO_5025436137" evidence="1">
    <location>
        <begin position="33"/>
        <end position="180"/>
    </location>
</feature>
<reference evidence="2" key="2">
    <citation type="submission" date="2025-09" db="UniProtKB">
        <authorList>
            <consortium name="Ensembl"/>
        </authorList>
    </citation>
    <scope>IDENTIFICATION</scope>
</reference>
<name>A0A669PQL4_PHACC</name>
<feature type="signal peptide" evidence="1">
    <location>
        <begin position="1"/>
        <end position="32"/>
    </location>
</feature>
<proteinExistence type="predicted"/>
<dbReference type="AlphaFoldDB" id="A0A669PQL4"/>
<keyword evidence="1" id="KW-0732">Signal</keyword>
<accession>A0A669PQL4</accession>
<evidence type="ECO:0000256" key="1">
    <source>
        <dbReference type="SAM" id="SignalP"/>
    </source>
</evidence>
<dbReference type="Ensembl" id="ENSPCLT00000014854.1">
    <property type="protein sequence ID" value="ENSPCLP00000011042.1"/>
    <property type="gene ID" value="ENSPCLG00000009113.1"/>
</dbReference>
<organism evidence="2 3">
    <name type="scientific">Phasianus colchicus</name>
    <name type="common">Common pheasant</name>
    <dbReference type="NCBI Taxonomy" id="9054"/>
    <lineage>
        <taxon>Eukaryota</taxon>
        <taxon>Metazoa</taxon>
        <taxon>Chordata</taxon>
        <taxon>Craniata</taxon>
        <taxon>Vertebrata</taxon>
        <taxon>Euteleostomi</taxon>
        <taxon>Archelosauria</taxon>
        <taxon>Archosauria</taxon>
        <taxon>Dinosauria</taxon>
        <taxon>Saurischia</taxon>
        <taxon>Theropoda</taxon>
        <taxon>Coelurosauria</taxon>
        <taxon>Aves</taxon>
        <taxon>Neognathae</taxon>
        <taxon>Galloanserae</taxon>
        <taxon>Galliformes</taxon>
        <taxon>Phasianidae</taxon>
        <taxon>Phasianinae</taxon>
        <taxon>Phasianus</taxon>
    </lineage>
</organism>
<reference evidence="2" key="1">
    <citation type="submission" date="2025-08" db="UniProtKB">
        <authorList>
            <consortium name="Ensembl"/>
        </authorList>
    </citation>
    <scope>IDENTIFICATION</scope>
</reference>
<keyword evidence="3" id="KW-1185">Reference proteome</keyword>
<evidence type="ECO:0000313" key="3">
    <source>
        <dbReference type="Proteomes" id="UP000472261"/>
    </source>
</evidence>
<sequence length="180" mass="20033">VSEMLSRVAPCQWSLTCAVSALTFLSCHCTLAAPRPHSALTHSSPLALPKSSQSIWLMVRFCSTDISEIMSLDLRRSSMCTDCHRPTDTNNGRNKLGKLSCRDRTSPKANLMLSTMEVIQFALSSAPRSFLAPLSIHYPQSPATASSIQMTTYSEQRNTKTHRISFKNEYSVSNCCRKRI</sequence>
<evidence type="ECO:0000313" key="2">
    <source>
        <dbReference type="Ensembl" id="ENSPCLP00000011042.1"/>
    </source>
</evidence>